<dbReference type="STRING" id="35570.A0A1I8NTG4"/>
<evidence type="ECO:0000256" key="21">
    <source>
        <dbReference type="SAM" id="Phobius"/>
    </source>
</evidence>
<dbReference type="UniPathway" id="UPA00755"/>
<dbReference type="EnsemblMetazoa" id="SCAU001867-RA">
    <property type="protein sequence ID" value="SCAU001867-PA"/>
    <property type="gene ID" value="SCAU001867"/>
</dbReference>
<dbReference type="EC" id="2.4.2.26" evidence="6"/>
<evidence type="ECO:0000256" key="1">
    <source>
        <dbReference type="ARBA" id="ARBA00004323"/>
    </source>
</evidence>
<dbReference type="InterPro" id="IPR043538">
    <property type="entry name" value="XYLT"/>
</dbReference>
<dbReference type="GO" id="GO:0015012">
    <property type="term" value="P:heparan sulfate proteoglycan biosynthetic process"/>
    <property type="evidence" value="ECO:0007669"/>
    <property type="project" value="UniProtKB-UniPathway"/>
</dbReference>
<keyword evidence="12" id="KW-0735">Signal-anchor</keyword>
<feature type="region of interest" description="Disordered" evidence="20">
    <location>
        <begin position="79"/>
        <end position="102"/>
    </location>
</feature>
<evidence type="ECO:0000256" key="19">
    <source>
        <dbReference type="ARBA" id="ARBA00047847"/>
    </source>
</evidence>
<evidence type="ECO:0000256" key="17">
    <source>
        <dbReference type="ARBA" id="ARBA00023180"/>
    </source>
</evidence>
<dbReference type="Pfam" id="PF12529">
    <property type="entry name" value="Xylo_C"/>
    <property type="match status" value="1"/>
</dbReference>
<evidence type="ECO:0000256" key="5">
    <source>
        <dbReference type="ARBA" id="ARBA00010195"/>
    </source>
</evidence>
<protein>
    <recommendedName>
        <fullName evidence="6">protein xylosyltransferase</fullName>
        <ecNumber evidence="6">2.4.2.26</ecNumber>
    </recommendedName>
    <alternativeName>
        <fullName evidence="18">Peptide O-xylosyltransferase</fullName>
    </alternativeName>
</protein>
<dbReference type="GO" id="GO:0046872">
    <property type="term" value="F:metal ion binding"/>
    <property type="evidence" value="ECO:0007669"/>
    <property type="project" value="UniProtKB-KW"/>
</dbReference>
<dbReference type="PROSITE" id="PS51212">
    <property type="entry name" value="WSC"/>
    <property type="match status" value="1"/>
</dbReference>
<evidence type="ECO:0000256" key="13">
    <source>
        <dbReference type="ARBA" id="ARBA00022989"/>
    </source>
</evidence>
<keyword evidence="14" id="KW-0333">Golgi apparatus</keyword>
<dbReference type="Pfam" id="PF02485">
    <property type="entry name" value="Branch"/>
    <property type="match status" value="1"/>
</dbReference>
<dbReference type="KEGG" id="scac:106093239"/>
<dbReference type="OrthoDB" id="2019572at2759"/>
<keyword evidence="11" id="KW-0256">Endoplasmic reticulum</keyword>
<dbReference type="InterPro" id="IPR002889">
    <property type="entry name" value="WSC_carb-bd"/>
</dbReference>
<evidence type="ECO:0000256" key="8">
    <source>
        <dbReference type="ARBA" id="ARBA00022679"/>
    </source>
</evidence>
<sequence length="921" mass="105360">MKESLVWRLVCRYKLFCLLGFVIFGIQIFLAYKSLNLTNGTSADTAFLGHSSVSEIRQKSHDADSTDDEDAQPPIIANKRQHAASSSTNNADYNESPPPSPLISKQQLGFTPSCDIISKDAISALQRAKTKDCRQHIAGIACSIQSGKFYPALLPSYCPSNHTANNPLGCFRDEKKFRLLSGYFINFKTTNKPDKCIQLCLQSGFPYAGVQYGSECFCGADLPPESSKLPDSTCNMKCSGDSHEICGGYFAMNVFETGIAKFSAQIAEIGVRPNTTNDDIRIAFLFTLNGRALRQVLRLLKALYSTKHVYYIHVDERQDYLYRKLLELEPKFANIRLARTRFSTIWGGASLLTMLLQSMNDLLKSSYQWDFVINLSESDFPVKKLEKLERFLLANRNRNFVKGHGRETQRFIQKQGLDKTFVECDTHMWRIGDRKLPNGIQIDGGSDWVGLSRPFVKYVIENKDTQELLKGLLVIFRHTLLPAESFFHTVLRNSKFCNTYVDNNLHVTNWKRKLGCKCQYKHVVDWCGCSPNDFKPEDWSRLQNTESKMLFFARKFEPIINQGIILKLEEWLHGPYPTDMSNLQAYWQSFYNAEDKRSQADDVTLTIAESVVRRLTKHWNIGDIKILELSHYLHNDQYKGYLIRYQCRDKSSNQTYELETRVRPMQFAKFAKTSKFAKRLKNFEVSSDYDQKEQISRNYQKFLGPHSDLVLTFTFVGATSPSPKDTSHSYNLTLLWIDPMGRLQDFNELHIEDSQSDNINYSKAILKQPLCGGIWTAKLIGRSAIYAQTKFLVTPLAIFNHQPIQLEKARLINAGDGLTLPEDFSLPEEWLQYLPGHEESLQLKNLAMRNALRTGEQLHQWVDDLTGKFHHLRETCAVNTEATKLFTASLTMLPLCSETSWSTLAPDPKSDVYKLRSLNAR</sequence>
<evidence type="ECO:0000256" key="6">
    <source>
        <dbReference type="ARBA" id="ARBA00011972"/>
    </source>
</evidence>
<keyword evidence="10" id="KW-0479">Metal-binding</keyword>
<comment type="subcellular location">
    <subcellularLocation>
        <location evidence="2">Endoplasmic reticulum membrane</location>
        <topology evidence="2">Single-pass type II membrane protein</topology>
    </subcellularLocation>
    <subcellularLocation>
        <location evidence="1">Golgi apparatus membrane</location>
        <topology evidence="1">Single-pass type II membrane protein</topology>
    </subcellularLocation>
</comment>
<evidence type="ECO:0000256" key="7">
    <source>
        <dbReference type="ARBA" id="ARBA00022676"/>
    </source>
</evidence>
<accession>A0A1I8NTG4</accession>
<evidence type="ECO:0000256" key="4">
    <source>
        <dbReference type="ARBA" id="ARBA00005093"/>
    </source>
</evidence>
<keyword evidence="17" id="KW-0325">Glycoprotein</keyword>
<evidence type="ECO:0000256" key="12">
    <source>
        <dbReference type="ARBA" id="ARBA00022968"/>
    </source>
</evidence>
<feature type="domain" description="WSC" evidence="22">
    <location>
        <begin position="164"/>
        <end position="258"/>
    </location>
</feature>
<dbReference type="UniPathway" id="UPA00756"/>
<evidence type="ECO:0000256" key="14">
    <source>
        <dbReference type="ARBA" id="ARBA00023034"/>
    </source>
</evidence>
<comment type="pathway">
    <text evidence="4">Glycan metabolism; heparan sulfate biosynthesis.</text>
</comment>
<feature type="compositionally biased region" description="Polar residues" evidence="20">
    <location>
        <begin position="83"/>
        <end position="93"/>
    </location>
</feature>
<dbReference type="GO" id="GO:0030158">
    <property type="term" value="F:protein xylosyltransferase activity"/>
    <property type="evidence" value="ECO:0007669"/>
    <property type="project" value="UniProtKB-EC"/>
</dbReference>
<dbReference type="InterPro" id="IPR024448">
    <property type="entry name" value="XylT_C"/>
</dbReference>
<dbReference type="PANTHER" id="PTHR46025:SF3">
    <property type="entry name" value="XYLOSYLTRANSFERASE OXT"/>
    <property type="match status" value="1"/>
</dbReference>
<evidence type="ECO:0000313" key="23">
    <source>
        <dbReference type="EnsemblMetazoa" id="SCAU001867-PA"/>
    </source>
</evidence>
<dbReference type="GO" id="GO:0000139">
    <property type="term" value="C:Golgi membrane"/>
    <property type="evidence" value="ECO:0007669"/>
    <property type="project" value="UniProtKB-SubCell"/>
</dbReference>
<proteinExistence type="inferred from homology"/>
<keyword evidence="24" id="KW-1185">Reference proteome</keyword>
<evidence type="ECO:0000256" key="9">
    <source>
        <dbReference type="ARBA" id="ARBA00022692"/>
    </source>
</evidence>
<gene>
    <name evidence="23" type="primary">106093239</name>
</gene>
<keyword evidence="16" id="KW-1015">Disulfide bond</keyword>
<dbReference type="PANTHER" id="PTHR46025">
    <property type="entry name" value="XYLOSYLTRANSFERASE OXT"/>
    <property type="match status" value="1"/>
</dbReference>
<evidence type="ECO:0000259" key="22">
    <source>
        <dbReference type="PROSITE" id="PS51212"/>
    </source>
</evidence>
<dbReference type="Proteomes" id="UP000095300">
    <property type="component" value="Unassembled WGS sequence"/>
</dbReference>
<keyword evidence="15 21" id="KW-0472">Membrane</keyword>
<evidence type="ECO:0000313" key="24">
    <source>
        <dbReference type="Proteomes" id="UP000095300"/>
    </source>
</evidence>
<dbReference type="GO" id="GO:0005789">
    <property type="term" value="C:endoplasmic reticulum membrane"/>
    <property type="evidence" value="ECO:0007669"/>
    <property type="project" value="UniProtKB-SubCell"/>
</dbReference>
<evidence type="ECO:0000256" key="20">
    <source>
        <dbReference type="SAM" id="MobiDB-lite"/>
    </source>
</evidence>
<keyword evidence="8" id="KW-0808">Transferase</keyword>
<organism evidence="23 24">
    <name type="scientific">Stomoxys calcitrans</name>
    <name type="common">Stable fly</name>
    <name type="synonym">Conops calcitrans</name>
    <dbReference type="NCBI Taxonomy" id="35570"/>
    <lineage>
        <taxon>Eukaryota</taxon>
        <taxon>Metazoa</taxon>
        <taxon>Ecdysozoa</taxon>
        <taxon>Arthropoda</taxon>
        <taxon>Hexapoda</taxon>
        <taxon>Insecta</taxon>
        <taxon>Pterygota</taxon>
        <taxon>Neoptera</taxon>
        <taxon>Endopterygota</taxon>
        <taxon>Diptera</taxon>
        <taxon>Brachycera</taxon>
        <taxon>Muscomorpha</taxon>
        <taxon>Muscoidea</taxon>
        <taxon>Muscidae</taxon>
        <taxon>Stomoxys</taxon>
    </lineage>
</organism>
<keyword evidence="7" id="KW-0328">Glycosyltransferase</keyword>
<name>A0A1I8NTG4_STOCA</name>
<evidence type="ECO:0000256" key="3">
    <source>
        <dbReference type="ARBA" id="ARBA00004840"/>
    </source>
</evidence>
<evidence type="ECO:0000256" key="16">
    <source>
        <dbReference type="ARBA" id="ARBA00023157"/>
    </source>
</evidence>
<keyword evidence="13 21" id="KW-1133">Transmembrane helix</keyword>
<keyword evidence="9 21" id="KW-0812">Transmembrane</keyword>
<comment type="pathway">
    <text evidence="3">Glycan metabolism; chondroitin sulfate biosynthesis.</text>
</comment>
<dbReference type="InterPro" id="IPR003406">
    <property type="entry name" value="Glyco_trans_14"/>
</dbReference>
<evidence type="ECO:0000256" key="10">
    <source>
        <dbReference type="ARBA" id="ARBA00022723"/>
    </source>
</evidence>
<evidence type="ECO:0000256" key="11">
    <source>
        <dbReference type="ARBA" id="ARBA00022824"/>
    </source>
</evidence>
<dbReference type="Pfam" id="PF01822">
    <property type="entry name" value="WSC"/>
    <property type="match status" value="1"/>
</dbReference>
<dbReference type="GO" id="GO:0050650">
    <property type="term" value="P:chondroitin sulfate proteoglycan biosynthetic process"/>
    <property type="evidence" value="ECO:0007669"/>
    <property type="project" value="TreeGrafter"/>
</dbReference>
<evidence type="ECO:0000256" key="18">
    <source>
        <dbReference type="ARBA" id="ARBA00042865"/>
    </source>
</evidence>
<dbReference type="VEuPathDB" id="VectorBase:SCAU001867"/>
<comment type="similarity">
    <text evidence="5">Belongs to the glycosyltransferase 14 family. XylT subfamily.</text>
</comment>
<dbReference type="AlphaFoldDB" id="A0A1I8NTG4"/>
<evidence type="ECO:0000256" key="15">
    <source>
        <dbReference type="ARBA" id="ARBA00023136"/>
    </source>
</evidence>
<dbReference type="SMART" id="SM00321">
    <property type="entry name" value="WSC"/>
    <property type="match status" value="1"/>
</dbReference>
<reference evidence="23" key="1">
    <citation type="submission" date="2020-05" db="UniProtKB">
        <authorList>
            <consortium name="EnsemblMetazoa"/>
        </authorList>
    </citation>
    <scope>IDENTIFICATION</scope>
    <source>
        <strain evidence="23">USDA</strain>
    </source>
</reference>
<feature type="transmembrane region" description="Helical" evidence="21">
    <location>
        <begin position="12"/>
        <end position="32"/>
    </location>
</feature>
<evidence type="ECO:0000256" key="2">
    <source>
        <dbReference type="ARBA" id="ARBA00004648"/>
    </source>
</evidence>
<comment type="catalytic activity">
    <reaction evidence="19">
        <text>UDP-alpha-D-xylose + L-seryl-[protein] = 3-O-(beta-D-xylosyl)-L-seryl-[protein] + UDP + H(+)</text>
        <dbReference type="Rhea" id="RHEA:50192"/>
        <dbReference type="Rhea" id="RHEA-COMP:9863"/>
        <dbReference type="Rhea" id="RHEA-COMP:12567"/>
        <dbReference type="ChEBI" id="CHEBI:15378"/>
        <dbReference type="ChEBI" id="CHEBI:29999"/>
        <dbReference type="ChEBI" id="CHEBI:57632"/>
        <dbReference type="ChEBI" id="CHEBI:58223"/>
        <dbReference type="ChEBI" id="CHEBI:132085"/>
        <dbReference type="EC" id="2.4.2.26"/>
    </reaction>
</comment>